<feature type="transmembrane region" description="Helical" evidence="2">
    <location>
        <begin position="155"/>
        <end position="175"/>
    </location>
</feature>
<feature type="compositionally biased region" description="Polar residues" evidence="1">
    <location>
        <begin position="9"/>
        <end position="27"/>
    </location>
</feature>
<dbReference type="AlphaFoldDB" id="A0A495A9D9"/>
<gene>
    <name evidence="3" type="ORF">C1C97_001575</name>
</gene>
<feature type="transmembrane region" description="Helical" evidence="2">
    <location>
        <begin position="130"/>
        <end position="149"/>
    </location>
</feature>
<organism evidence="3 4">
    <name type="scientific">Kocuria tytonis</name>
    <dbReference type="NCBI Taxonomy" id="2054280"/>
    <lineage>
        <taxon>Bacteria</taxon>
        <taxon>Bacillati</taxon>
        <taxon>Actinomycetota</taxon>
        <taxon>Actinomycetes</taxon>
        <taxon>Micrococcales</taxon>
        <taxon>Micrococcaceae</taxon>
        <taxon>Kocuria</taxon>
    </lineage>
</organism>
<protein>
    <submittedName>
        <fullName evidence="3">DUF3043 domain-containing protein</fullName>
    </submittedName>
</protein>
<keyword evidence="2" id="KW-0812">Transmembrane</keyword>
<dbReference type="InterPro" id="IPR021403">
    <property type="entry name" value="DUF3043"/>
</dbReference>
<dbReference type="EMBL" id="PNJG02000001">
    <property type="protein sequence ID" value="RKQ36393.1"/>
    <property type="molecule type" value="Genomic_DNA"/>
</dbReference>
<evidence type="ECO:0000313" key="3">
    <source>
        <dbReference type="EMBL" id="RKQ36393.1"/>
    </source>
</evidence>
<evidence type="ECO:0000256" key="1">
    <source>
        <dbReference type="SAM" id="MobiDB-lite"/>
    </source>
</evidence>
<keyword evidence="2" id="KW-1133">Transmembrane helix</keyword>
<feature type="compositionally biased region" description="Basic and acidic residues" evidence="1">
    <location>
        <begin position="61"/>
        <end position="94"/>
    </location>
</feature>
<keyword evidence="4" id="KW-1185">Reference proteome</keyword>
<accession>A0A495A9D9</accession>
<evidence type="ECO:0000313" key="4">
    <source>
        <dbReference type="Proteomes" id="UP000249516"/>
    </source>
</evidence>
<evidence type="ECO:0000256" key="2">
    <source>
        <dbReference type="SAM" id="Phobius"/>
    </source>
</evidence>
<dbReference type="OrthoDB" id="5194448at2"/>
<dbReference type="Pfam" id="PF11241">
    <property type="entry name" value="DUF3043"/>
    <property type="match status" value="1"/>
</dbReference>
<proteinExistence type="predicted"/>
<comment type="caution">
    <text evidence="3">The sequence shown here is derived from an EMBL/GenBank/DDBJ whole genome shotgun (WGS) entry which is preliminary data.</text>
</comment>
<keyword evidence="2" id="KW-0472">Membrane</keyword>
<dbReference type="Proteomes" id="UP000249516">
    <property type="component" value="Unassembled WGS sequence"/>
</dbReference>
<feature type="region of interest" description="Disordered" evidence="1">
    <location>
        <begin position="1"/>
        <end position="107"/>
    </location>
</feature>
<sequence length="221" mass="24608">MFGRKKSEQSSGSTAVRASAVTRSAGSSAVRAPATDDAAGGDGRPRDAHAAAGKKGRPTPTRKEQEAARRRPLIPEDRKAAKAESRVAERERRARAQAGMAAGDERYLGPRDAGPQRRFARDWVDSRFNIGEYVIVLLLVIFLLLFLPMQSVVMTVIWVVYGYIALCVLDAVIMSQRMHAAMRRKFGTVQGGTRWYAAMRTFTIRRLRLPKPQVRRGERPE</sequence>
<dbReference type="RefSeq" id="WP_110919333.1">
    <property type="nucleotide sequence ID" value="NZ_PNJG02000001.1"/>
</dbReference>
<reference evidence="3 4" key="1">
    <citation type="submission" date="2018-10" db="EMBL/GenBank/DDBJ databases">
        <title>Kocuria tytouropygialis sp. nov., isolated from the uropygial gland of an American barn owl (Tyto furcata).</title>
        <authorList>
            <person name="Braun M.S."/>
            <person name="Wang E."/>
            <person name="Zimmermann S."/>
            <person name="Wagner H."/>
            <person name="Wink M."/>
        </authorList>
    </citation>
    <scope>NUCLEOTIDE SEQUENCE [LARGE SCALE GENOMIC DNA]</scope>
    <source>
        <strain evidence="3 4">442</strain>
    </source>
</reference>
<name>A0A495A9D9_9MICC</name>